<proteinExistence type="predicted"/>
<feature type="domain" description="HTH gntR-type" evidence="5">
    <location>
        <begin position="23"/>
        <end position="89"/>
    </location>
</feature>
<evidence type="ECO:0000256" key="4">
    <source>
        <dbReference type="SAM" id="MobiDB-lite"/>
    </source>
</evidence>
<dbReference type="PROSITE" id="PS50949">
    <property type="entry name" value="HTH_GNTR"/>
    <property type="match status" value="1"/>
</dbReference>
<organism evidence="6 7">
    <name type="scientific">Roseibium limicola</name>
    <dbReference type="NCBI Taxonomy" id="2816037"/>
    <lineage>
        <taxon>Bacteria</taxon>
        <taxon>Pseudomonadati</taxon>
        <taxon>Pseudomonadota</taxon>
        <taxon>Alphaproteobacteria</taxon>
        <taxon>Hyphomicrobiales</taxon>
        <taxon>Stappiaceae</taxon>
        <taxon>Roseibium</taxon>
    </lineage>
</organism>
<evidence type="ECO:0000259" key="5">
    <source>
        <dbReference type="PROSITE" id="PS50949"/>
    </source>
</evidence>
<dbReference type="AlphaFoldDB" id="A0A939JAV0"/>
<evidence type="ECO:0000256" key="2">
    <source>
        <dbReference type="ARBA" id="ARBA00023125"/>
    </source>
</evidence>
<dbReference type="GO" id="GO:0003700">
    <property type="term" value="F:DNA-binding transcription factor activity"/>
    <property type="evidence" value="ECO:0007669"/>
    <property type="project" value="InterPro"/>
</dbReference>
<dbReference type="RefSeq" id="WP_206944348.1">
    <property type="nucleotide sequence ID" value="NZ_JAFLNF010000010.1"/>
</dbReference>
<dbReference type="SMART" id="SM00895">
    <property type="entry name" value="FCD"/>
    <property type="match status" value="1"/>
</dbReference>
<dbReference type="Pfam" id="PF00392">
    <property type="entry name" value="GntR"/>
    <property type="match status" value="1"/>
</dbReference>
<name>A0A939JAV0_9HYPH</name>
<dbReference type="Gene3D" id="1.20.120.530">
    <property type="entry name" value="GntR ligand-binding domain-like"/>
    <property type="match status" value="1"/>
</dbReference>
<dbReference type="InterPro" id="IPR000524">
    <property type="entry name" value="Tscrpt_reg_HTH_GntR"/>
</dbReference>
<dbReference type="InterPro" id="IPR011711">
    <property type="entry name" value="GntR_C"/>
</dbReference>
<accession>A0A939JAV0</accession>
<keyword evidence="1" id="KW-0805">Transcription regulation</keyword>
<sequence length="230" mass="25668">MSRSLTDPAQMTLPTSERGRGENSRGSKVYRQLLDRMRSGDLKPGARMREDETAVELEVSRTPVREAFNRLHARGLVESTRGGWTVADLSRNQIMELYALRSVLEGAAARFAAENASPVDQASLKMATEAFETADNDEKTRARSNIRFHEMIYAAAHNTYLIKMLEDLNDSLALLPSTTFSVPGRAERAVEEHRNIALAIADRNAQAAEDAARFHISQAMEARLKMLFES</sequence>
<dbReference type="InterPro" id="IPR036390">
    <property type="entry name" value="WH_DNA-bd_sf"/>
</dbReference>
<dbReference type="Gene3D" id="1.10.10.10">
    <property type="entry name" value="Winged helix-like DNA-binding domain superfamily/Winged helix DNA-binding domain"/>
    <property type="match status" value="1"/>
</dbReference>
<feature type="compositionally biased region" description="Polar residues" evidence="4">
    <location>
        <begin position="1"/>
        <end position="15"/>
    </location>
</feature>
<keyword evidence="3" id="KW-0804">Transcription</keyword>
<evidence type="ECO:0000256" key="3">
    <source>
        <dbReference type="ARBA" id="ARBA00023163"/>
    </source>
</evidence>
<reference evidence="6" key="1">
    <citation type="submission" date="2021-03" db="EMBL/GenBank/DDBJ databases">
        <title>Roseibium sp. CAU 1637 isolated from Incheon.</title>
        <authorList>
            <person name="Kim W."/>
        </authorList>
    </citation>
    <scope>NUCLEOTIDE SEQUENCE</scope>
    <source>
        <strain evidence="6">CAU 1637</strain>
    </source>
</reference>
<keyword evidence="7" id="KW-1185">Reference proteome</keyword>
<dbReference type="GO" id="GO:0003677">
    <property type="term" value="F:DNA binding"/>
    <property type="evidence" value="ECO:0007669"/>
    <property type="project" value="UniProtKB-KW"/>
</dbReference>
<dbReference type="CDD" id="cd07377">
    <property type="entry name" value="WHTH_GntR"/>
    <property type="match status" value="1"/>
</dbReference>
<dbReference type="SUPFAM" id="SSF48008">
    <property type="entry name" value="GntR ligand-binding domain-like"/>
    <property type="match status" value="1"/>
</dbReference>
<dbReference type="Pfam" id="PF07729">
    <property type="entry name" value="FCD"/>
    <property type="match status" value="1"/>
</dbReference>
<feature type="region of interest" description="Disordered" evidence="4">
    <location>
        <begin position="1"/>
        <end position="30"/>
    </location>
</feature>
<dbReference type="SUPFAM" id="SSF46785">
    <property type="entry name" value="Winged helix' DNA-binding domain"/>
    <property type="match status" value="1"/>
</dbReference>
<dbReference type="Proteomes" id="UP000664779">
    <property type="component" value="Unassembled WGS sequence"/>
</dbReference>
<dbReference type="PANTHER" id="PTHR43537">
    <property type="entry name" value="TRANSCRIPTIONAL REGULATOR, GNTR FAMILY"/>
    <property type="match status" value="1"/>
</dbReference>
<dbReference type="EMBL" id="JAFLNF010000010">
    <property type="protein sequence ID" value="MBO0347334.1"/>
    <property type="molecule type" value="Genomic_DNA"/>
</dbReference>
<evidence type="ECO:0000313" key="6">
    <source>
        <dbReference type="EMBL" id="MBO0347334.1"/>
    </source>
</evidence>
<protein>
    <submittedName>
        <fullName evidence="6">GntR family transcriptional regulator</fullName>
    </submittedName>
</protein>
<evidence type="ECO:0000313" key="7">
    <source>
        <dbReference type="Proteomes" id="UP000664779"/>
    </source>
</evidence>
<evidence type="ECO:0000256" key="1">
    <source>
        <dbReference type="ARBA" id="ARBA00023015"/>
    </source>
</evidence>
<keyword evidence="2" id="KW-0238">DNA-binding</keyword>
<dbReference type="InterPro" id="IPR036388">
    <property type="entry name" value="WH-like_DNA-bd_sf"/>
</dbReference>
<comment type="caution">
    <text evidence="6">The sequence shown here is derived from an EMBL/GenBank/DDBJ whole genome shotgun (WGS) entry which is preliminary data.</text>
</comment>
<dbReference type="PANTHER" id="PTHR43537:SF49">
    <property type="entry name" value="TRANSCRIPTIONAL REGULATORY PROTEIN"/>
    <property type="match status" value="1"/>
</dbReference>
<dbReference type="InterPro" id="IPR008920">
    <property type="entry name" value="TF_FadR/GntR_C"/>
</dbReference>
<dbReference type="SMART" id="SM00345">
    <property type="entry name" value="HTH_GNTR"/>
    <property type="match status" value="1"/>
</dbReference>
<gene>
    <name evidence="6" type="ORF">J0X15_19045</name>
</gene>